<dbReference type="InterPro" id="IPR020843">
    <property type="entry name" value="ER"/>
</dbReference>
<dbReference type="PANTHER" id="PTHR45348:SF3">
    <property type="entry name" value="ENOYL REDUCTASE (ER) DOMAIN-CONTAINING PROTEIN"/>
    <property type="match status" value="1"/>
</dbReference>
<dbReference type="InterPro" id="IPR013149">
    <property type="entry name" value="ADH-like_C"/>
</dbReference>
<dbReference type="Gene3D" id="3.40.50.720">
    <property type="entry name" value="NAD(P)-binding Rossmann-like Domain"/>
    <property type="match status" value="1"/>
</dbReference>
<evidence type="ECO:0000256" key="1">
    <source>
        <dbReference type="ARBA" id="ARBA00008072"/>
    </source>
</evidence>
<feature type="domain" description="Enoyl reductase (ER)" evidence="4">
    <location>
        <begin position="11"/>
        <end position="355"/>
    </location>
</feature>
<dbReference type="EMBL" id="CP089277">
    <property type="protein sequence ID" value="USP78721.1"/>
    <property type="molecule type" value="Genomic_DNA"/>
</dbReference>
<dbReference type="CDD" id="cd08249">
    <property type="entry name" value="enoyl_reductase_like"/>
    <property type="match status" value="1"/>
</dbReference>
<organism evidence="5 6">
    <name type="scientific">Curvularia clavata</name>
    <dbReference type="NCBI Taxonomy" id="95742"/>
    <lineage>
        <taxon>Eukaryota</taxon>
        <taxon>Fungi</taxon>
        <taxon>Dikarya</taxon>
        <taxon>Ascomycota</taxon>
        <taxon>Pezizomycotina</taxon>
        <taxon>Dothideomycetes</taxon>
        <taxon>Pleosporomycetidae</taxon>
        <taxon>Pleosporales</taxon>
        <taxon>Pleosporineae</taxon>
        <taxon>Pleosporaceae</taxon>
        <taxon>Curvularia</taxon>
    </lineage>
</organism>
<dbReference type="VEuPathDB" id="FungiDB:yc1106_05995"/>
<evidence type="ECO:0000256" key="3">
    <source>
        <dbReference type="ARBA" id="ARBA00023002"/>
    </source>
</evidence>
<dbReference type="SUPFAM" id="SSF51735">
    <property type="entry name" value="NAD(P)-binding Rossmann-fold domains"/>
    <property type="match status" value="1"/>
</dbReference>
<comment type="similarity">
    <text evidence="1">Belongs to the zinc-containing alcohol dehydrogenase family.</text>
</comment>
<dbReference type="InterPro" id="IPR036291">
    <property type="entry name" value="NAD(P)-bd_dom_sf"/>
</dbReference>
<dbReference type="OrthoDB" id="9992527at2759"/>
<dbReference type="InterPro" id="IPR047122">
    <property type="entry name" value="Trans-enoyl_RdTase-like"/>
</dbReference>
<evidence type="ECO:0000259" key="4">
    <source>
        <dbReference type="SMART" id="SM00829"/>
    </source>
</evidence>
<evidence type="ECO:0000313" key="6">
    <source>
        <dbReference type="Proteomes" id="UP001056012"/>
    </source>
</evidence>
<proteinExistence type="inferred from homology"/>
<keyword evidence="6" id="KW-1185">Reference proteome</keyword>
<comment type="subunit">
    <text evidence="2">Monomer.</text>
</comment>
<dbReference type="SUPFAM" id="SSF50129">
    <property type="entry name" value="GroES-like"/>
    <property type="match status" value="1"/>
</dbReference>
<dbReference type="AlphaFoldDB" id="A0A9Q8ZAL0"/>
<dbReference type="InterPro" id="IPR011032">
    <property type="entry name" value="GroES-like_sf"/>
</dbReference>
<evidence type="ECO:0000256" key="2">
    <source>
        <dbReference type="ARBA" id="ARBA00011245"/>
    </source>
</evidence>
<gene>
    <name evidence="5" type="ORF">yc1106_05995</name>
</gene>
<evidence type="ECO:0000313" key="5">
    <source>
        <dbReference type="EMBL" id="USP78721.1"/>
    </source>
</evidence>
<protein>
    <recommendedName>
        <fullName evidence="4">Enoyl reductase (ER) domain-containing protein</fullName>
    </recommendedName>
</protein>
<dbReference type="SMART" id="SM00829">
    <property type="entry name" value="PKS_ER"/>
    <property type="match status" value="1"/>
</dbReference>
<dbReference type="InterPro" id="IPR013154">
    <property type="entry name" value="ADH-like_N"/>
</dbReference>
<accession>A0A9Q8ZAL0</accession>
<reference evidence="5" key="1">
    <citation type="submission" date="2021-12" db="EMBL/GenBank/DDBJ databases">
        <title>Curvularia clavata genome.</title>
        <authorList>
            <person name="Cao Y."/>
        </authorList>
    </citation>
    <scope>NUCLEOTIDE SEQUENCE</scope>
    <source>
        <strain evidence="5">Yc1106</strain>
    </source>
</reference>
<dbReference type="PANTHER" id="PTHR45348">
    <property type="entry name" value="HYPOTHETICAL OXIDOREDUCTASE (EUROFUNG)"/>
    <property type="match status" value="1"/>
</dbReference>
<dbReference type="Gene3D" id="3.90.180.10">
    <property type="entry name" value="Medium-chain alcohol dehydrogenases, catalytic domain"/>
    <property type="match status" value="1"/>
</dbReference>
<dbReference type="GO" id="GO:0016651">
    <property type="term" value="F:oxidoreductase activity, acting on NAD(P)H"/>
    <property type="evidence" value="ECO:0007669"/>
    <property type="project" value="InterPro"/>
</dbReference>
<keyword evidence="3" id="KW-0560">Oxidoreductase</keyword>
<dbReference type="Proteomes" id="UP001056012">
    <property type="component" value="Chromosome 4"/>
</dbReference>
<dbReference type="Pfam" id="PF08240">
    <property type="entry name" value="ADH_N"/>
    <property type="match status" value="1"/>
</dbReference>
<dbReference type="Pfam" id="PF00107">
    <property type="entry name" value="ADH_zinc_N"/>
    <property type="match status" value="1"/>
</dbReference>
<name>A0A9Q8ZAL0_CURCL</name>
<sequence length="360" mass="39872">MSTHLAVATVGIKSPLEIIEVPTVTPTGGQVRVRVEWTASTPLDLHQNDGGLLVNHPQVLGDGTAGTVIETGPDTKRLKVGDKVFGFTWRSQAEKSHQEFCTAEEWQFAKDQLPDNFSLAEAVTLPNNFVTVFHSITKDLGLETPWPKPVDYEPPHADAAILVWGGSSSVGQFAIQILKYYGYENVLVTASTKHHEKLQSLGAKATFDYKHPEVVASIQATGSDIALILDCIGSKSGSIRPLSRIAKRGAKVAVLLPVIVRDSSETEDPIYDMDVTRAAEWEDGVDARGVRTHFYPDNEFFKQHLQPDIMYSLLRDGIVTPQKQRIVQGATLLERAQKAMDMLRRKEASMERLVWRVCED</sequence>